<comment type="caution">
    <text evidence="9">The sequence shown here is derived from an EMBL/GenBank/DDBJ whole genome shotgun (WGS) entry which is preliminary data.</text>
</comment>
<dbReference type="Gene3D" id="1.10.3450.20">
    <property type="match status" value="1"/>
</dbReference>
<accession>A0A2S4PTP3</accession>
<comment type="function">
    <text evidence="7">Functions as a component of the nuclear pore complex (NPC).</text>
</comment>
<dbReference type="GO" id="GO:0031080">
    <property type="term" value="C:nuclear pore outer ring"/>
    <property type="evidence" value="ECO:0007669"/>
    <property type="project" value="TreeGrafter"/>
</dbReference>
<gene>
    <name evidence="9" type="ORF">EPUL_001842</name>
</gene>
<keyword evidence="4 7" id="KW-0811">Translocation</keyword>
<dbReference type="PANTHER" id="PTHR13003">
    <property type="entry name" value="NUP107-RELATED"/>
    <property type="match status" value="1"/>
</dbReference>
<dbReference type="GO" id="GO:0006606">
    <property type="term" value="P:protein import into nucleus"/>
    <property type="evidence" value="ECO:0007669"/>
    <property type="project" value="TreeGrafter"/>
</dbReference>
<evidence type="ECO:0000256" key="5">
    <source>
        <dbReference type="ARBA" id="ARBA00023132"/>
    </source>
</evidence>
<comment type="similarity">
    <text evidence="7">Belongs to the nucleoporin Nup84/Nup107 family.</text>
</comment>
<evidence type="ECO:0000256" key="2">
    <source>
        <dbReference type="ARBA" id="ARBA00022816"/>
    </source>
</evidence>
<dbReference type="GO" id="GO:0017056">
    <property type="term" value="F:structural constituent of nuclear pore"/>
    <property type="evidence" value="ECO:0007669"/>
    <property type="project" value="UniProtKB-UniRule"/>
</dbReference>
<proteinExistence type="inferred from homology"/>
<dbReference type="GO" id="GO:0031965">
    <property type="term" value="C:nuclear membrane"/>
    <property type="evidence" value="ECO:0007669"/>
    <property type="project" value="UniProtKB-SubCell"/>
</dbReference>
<dbReference type="Pfam" id="PF04121">
    <property type="entry name" value="Nup84_Nup100"/>
    <property type="match status" value="1"/>
</dbReference>
<comment type="subcellular location">
    <subcellularLocation>
        <location evidence="7">Nucleus</location>
        <location evidence="7">Nuclear pore complex</location>
    </subcellularLocation>
    <subcellularLocation>
        <location evidence="7">Nucleus membrane</location>
    </subcellularLocation>
</comment>
<evidence type="ECO:0000313" key="10">
    <source>
        <dbReference type="Proteomes" id="UP000237438"/>
    </source>
</evidence>
<name>A0A2S4PTP3_9PEZI</name>
<feature type="compositionally biased region" description="Acidic residues" evidence="8">
    <location>
        <begin position="10"/>
        <end position="24"/>
    </location>
</feature>
<keyword evidence="2" id="KW-0509">mRNA transport</keyword>
<dbReference type="Proteomes" id="UP000237438">
    <property type="component" value="Unassembled WGS sequence"/>
</dbReference>
<feature type="compositionally biased region" description="Basic and acidic residues" evidence="8">
    <location>
        <begin position="40"/>
        <end position="54"/>
    </location>
</feature>
<evidence type="ECO:0000256" key="4">
    <source>
        <dbReference type="ARBA" id="ARBA00023010"/>
    </source>
</evidence>
<keyword evidence="1 7" id="KW-0813">Transport</keyword>
<keyword evidence="6 7" id="KW-0539">Nucleus</keyword>
<evidence type="ECO:0000256" key="7">
    <source>
        <dbReference type="RuleBase" id="RU365072"/>
    </source>
</evidence>
<dbReference type="AlphaFoldDB" id="A0A2S4PTP3"/>
<dbReference type="EMBL" id="PEDP01000618">
    <property type="protein sequence ID" value="POS85399.1"/>
    <property type="molecule type" value="Genomic_DNA"/>
</dbReference>
<dbReference type="OrthoDB" id="3098at2759"/>
<keyword evidence="10" id="KW-1185">Reference proteome</keyword>
<dbReference type="Gene3D" id="1.20.190.50">
    <property type="match status" value="1"/>
</dbReference>
<dbReference type="STRING" id="225359.A0A2S4PTP3"/>
<feature type="region of interest" description="Disordered" evidence="8">
    <location>
        <begin position="1"/>
        <end position="65"/>
    </location>
</feature>
<protein>
    <recommendedName>
        <fullName evidence="7">Nuclear pore complex protein</fullName>
    </recommendedName>
</protein>
<evidence type="ECO:0000313" key="9">
    <source>
        <dbReference type="EMBL" id="POS85399.1"/>
    </source>
</evidence>
<keyword evidence="3" id="KW-0653">Protein transport</keyword>
<evidence type="ECO:0000256" key="3">
    <source>
        <dbReference type="ARBA" id="ARBA00022927"/>
    </source>
</evidence>
<evidence type="ECO:0000256" key="8">
    <source>
        <dbReference type="SAM" id="MobiDB-lite"/>
    </source>
</evidence>
<organism evidence="9 10">
    <name type="scientific">Erysiphe pulchra</name>
    <dbReference type="NCBI Taxonomy" id="225359"/>
    <lineage>
        <taxon>Eukaryota</taxon>
        <taxon>Fungi</taxon>
        <taxon>Dikarya</taxon>
        <taxon>Ascomycota</taxon>
        <taxon>Pezizomycotina</taxon>
        <taxon>Leotiomycetes</taxon>
        <taxon>Erysiphales</taxon>
        <taxon>Erysiphaceae</taxon>
        <taxon>Erysiphe</taxon>
    </lineage>
</organism>
<keyword evidence="7" id="KW-0472">Membrane</keyword>
<comment type="subunit">
    <text evidence="7">Part of the nuclear pore complex (NPC).</text>
</comment>
<dbReference type="PANTHER" id="PTHR13003:SF2">
    <property type="entry name" value="NUCLEAR PORE COMPLEX PROTEIN NUP107"/>
    <property type="match status" value="1"/>
</dbReference>
<dbReference type="GO" id="GO:0006406">
    <property type="term" value="P:mRNA export from nucleus"/>
    <property type="evidence" value="ECO:0007669"/>
    <property type="project" value="TreeGrafter"/>
</dbReference>
<keyword evidence="5 7" id="KW-0906">Nuclear pore complex</keyword>
<dbReference type="InterPro" id="IPR007252">
    <property type="entry name" value="Nup84/Nup107"/>
</dbReference>
<reference evidence="9 10" key="1">
    <citation type="submission" date="2017-10" db="EMBL/GenBank/DDBJ databases">
        <title>Development of genomic resources for the powdery mildew, Erysiphe pulchra.</title>
        <authorList>
            <person name="Wadl P.A."/>
            <person name="Mack B.M."/>
            <person name="Moore G."/>
            <person name="Beltz S.B."/>
        </authorList>
    </citation>
    <scope>NUCLEOTIDE SEQUENCE [LARGE SCALE GENOMIC DNA]</scope>
    <source>
        <strain evidence="9">Cflorida</strain>
    </source>
</reference>
<sequence length="984" mass="113365">MAPQVSQDGEWMESELFDERELSEDSSSSQRGENGVFNGRLDEEAESSKDDMKRMPLTGPEDEDDVLHPLRETVDRVGTEVEQFAQILDSFNPQKITERSEKIEMMFELIGKFHNVALKTVDRLREKHASERRKLEGRKWRKKMRGLKITKENDLEAQNLDELDSKGHGSRTTINDLDHWEQEAQTWDLLKRLAIVRFGTKLKNHKLTHFYVSKKELYDHFLETEELALERKTVLQWLKDTAEESGEDIDVLVEDLQQNAERGDIIAHGWLHTKAAIKDHKRRTSSTYALDPKAPNVEKVLLNSARTEPLSTQLDPDAPYRQGRRLAAQDQYFERAIWLGCYELLRRGNSPQKISEWCTERTEVWRAVSMSGVSFEDLEEDSNFASPDAMIRWRKICLSLAHTCGNAEYEKAVYGILGGDIPSVEPICKSWDDFMFVHYNSLLRTQFDKYLRNIQFELTASDPLFSQKSFDSSQKFSESQDSRSRLIANLMANPKISKESTKPMKVLQGVLIADQFSHFIFQQGIVLSQIANSKEVSRIIPPSKHRLEDVDLIKYVTLDDHDSLRVLTHVLLIFMGLGLDLGDVYRETEVQNVMVAYISFLKLAAKEELIPLYCSQLSGNRRYSILSRNLIDITDEDQQIVQLKLMRKLGLDPQEFVSLQARYLLDDFPDLTREFIALGNLKLFSDNFNSFSLSRSIKKEFISEEYSAERIDLLLIRSLKWYLLVDGLWDESFRFGTLLYLRFFKHMNLHAAKMLSINVPSKVLMERKTRAILGESLNLFEINIDTINGENPTVSLKSQMLSEARNFRELEILIECLDGIDTANCLVEIKKQGLSNQNPPILLREWRNDYKTACEESQLCVRALMKGWLLTSPNESIKNELELVRQAYLPEILIAYITTLQIAGLYLSHDFLLEAMDVSSILAEEGSDILEVFTKTGRLHEMIDNLARASKTLLTISSSKQKPVSKSTRLKKQGRTLKLWDVKP</sequence>
<dbReference type="GO" id="GO:0000973">
    <property type="term" value="P:post-transcriptional tethering of RNA polymerase II gene DNA at nuclear periphery"/>
    <property type="evidence" value="ECO:0007669"/>
    <property type="project" value="TreeGrafter"/>
</dbReference>
<evidence type="ECO:0000256" key="1">
    <source>
        <dbReference type="ARBA" id="ARBA00022448"/>
    </source>
</evidence>
<evidence type="ECO:0000256" key="6">
    <source>
        <dbReference type="ARBA" id="ARBA00023242"/>
    </source>
</evidence>